<reference evidence="3" key="1">
    <citation type="journal article" date="2019" name="Environ. Microbiol.">
        <title>Fungal ecological strategies reflected in gene transcription - a case study of two litter decomposers.</title>
        <authorList>
            <person name="Barbi F."/>
            <person name="Kohler A."/>
            <person name="Barry K."/>
            <person name="Baskaran P."/>
            <person name="Daum C."/>
            <person name="Fauchery L."/>
            <person name="Ihrmark K."/>
            <person name="Kuo A."/>
            <person name="LaButti K."/>
            <person name="Lipzen A."/>
            <person name="Morin E."/>
            <person name="Grigoriev I.V."/>
            <person name="Henrissat B."/>
            <person name="Lindahl B."/>
            <person name="Martin F."/>
        </authorList>
    </citation>
    <scope>NUCLEOTIDE SEQUENCE</scope>
    <source>
        <strain evidence="3">JB14</strain>
    </source>
</reference>
<keyword evidence="1" id="KW-0732">Signal</keyword>
<evidence type="ECO:0000313" key="3">
    <source>
        <dbReference type="EMBL" id="KAE9392709.1"/>
    </source>
</evidence>
<dbReference type="InterPro" id="IPR036378">
    <property type="entry name" value="FAS1_dom_sf"/>
</dbReference>
<dbReference type="PANTHER" id="PTHR28156:SF1">
    <property type="entry name" value="FAS1 DOMAIN-CONTAINING PROTEIN YDR262W"/>
    <property type="match status" value="1"/>
</dbReference>
<dbReference type="Gene3D" id="2.30.180.10">
    <property type="entry name" value="FAS1 domain"/>
    <property type="match status" value="1"/>
</dbReference>
<keyword evidence="4" id="KW-1185">Reference proteome</keyword>
<dbReference type="SUPFAM" id="SSF82153">
    <property type="entry name" value="FAS1 domain"/>
    <property type="match status" value="1"/>
</dbReference>
<dbReference type="PANTHER" id="PTHR28156">
    <property type="entry name" value="FAS1 DOMAIN-CONTAINING PROTEIN YDR262W"/>
    <property type="match status" value="1"/>
</dbReference>
<dbReference type="EMBL" id="ML769589">
    <property type="protein sequence ID" value="KAE9392709.1"/>
    <property type="molecule type" value="Genomic_DNA"/>
</dbReference>
<evidence type="ECO:0000259" key="2">
    <source>
        <dbReference type="PROSITE" id="PS50213"/>
    </source>
</evidence>
<sequence length="154" mass="17043">MPSLADLLTIESSASTFYSYARELSLSELFSRQLQAGFTGTEGQGQGLTLLVPTNKAVMALERKPHQGPPPSDTVISEEEFDKSSKDNVQRWVEAHVIPVSSISLVLVSHAVVSSFKRSSLTLLTLLMFYHRHSKSLPFLGVFIYLSCALYTVY</sequence>
<dbReference type="OrthoDB" id="5551751at2759"/>
<proteinExistence type="predicted"/>
<dbReference type="PROSITE" id="PS50213">
    <property type="entry name" value="FAS1"/>
    <property type="match status" value="1"/>
</dbReference>
<protein>
    <recommendedName>
        <fullName evidence="2">FAS1 domain-containing protein</fullName>
    </recommendedName>
</protein>
<organism evidence="3 4">
    <name type="scientific">Gymnopus androsaceus JB14</name>
    <dbReference type="NCBI Taxonomy" id="1447944"/>
    <lineage>
        <taxon>Eukaryota</taxon>
        <taxon>Fungi</taxon>
        <taxon>Dikarya</taxon>
        <taxon>Basidiomycota</taxon>
        <taxon>Agaricomycotina</taxon>
        <taxon>Agaricomycetes</taxon>
        <taxon>Agaricomycetidae</taxon>
        <taxon>Agaricales</taxon>
        <taxon>Marasmiineae</taxon>
        <taxon>Omphalotaceae</taxon>
        <taxon>Gymnopus</taxon>
    </lineage>
</organism>
<feature type="domain" description="FAS1" evidence="2">
    <location>
        <begin position="1"/>
        <end position="154"/>
    </location>
</feature>
<gene>
    <name evidence="3" type="ORF">BT96DRAFT_830276</name>
</gene>
<dbReference type="Proteomes" id="UP000799118">
    <property type="component" value="Unassembled WGS sequence"/>
</dbReference>
<evidence type="ECO:0000313" key="4">
    <source>
        <dbReference type="Proteomes" id="UP000799118"/>
    </source>
</evidence>
<dbReference type="AlphaFoldDB" id="A0A6A4H3E4"/>
<dbReference type="InterPro" id="IPR040200">
    <property type="entry name" value="Mug57-like"/>
</dbReference>
<name>A0A6A4H3E4_9AGAR</name>
<accession>A0A6A4H3E4</accession>
<evidence type="ECO:0000256" key="1">
    <source>
        <dbReference type="ARBA" id="ARBA00022729"/>
    </source>
</evidence>
<dbReference type="InterPro" id="IPR000782">
    <property type="entry name" value="FAS1_domain"/>
</dbReference>